<proteinExistence type="predicted"/>
<dbReference type="EMBL" id="BAABIS010000001">
    <property type="protein sequence ID" value="GAA4836577.1"/>
    <property type="molecule type" value="Genomic_DNA"/>
</dbReference>
<dbReference type="RefSeq" id="WP_345695473.1">
    <property type="nucleotide sequence ID" value="NZ_BAABIS010000001.1"/>
</dbReference>
<evidence type="ECO:0000313" key="1">
    <source>
        <dbReference type="EMBL" id="GAA4836577.1"/>
    </source>
</evidence>
<dbReference type="Proteomes" id="UP001501752">
    <property type="component" value="Unassembled WGS sequence"/>
</dbReference>
<evidence type="ECO:0000313" key="2">
    <source>
        <dbReference type="Proteomes" id="UP001501752"/>
    </source>
</evidence>
<reference evidence="2" key="1">
    <citation type="journal article" date="2019" name="Int. J. Syst. Evol. Microbiol.">
        <title>The Global Catalogue of Microorganisms (GCM) 10K type strain sequencing project: providing services to taxonomists for standard genome sequencing and annotation.</title>
        <authorList>
            <consortium name="The Broad Institute Genomics Platform"/>
            <consortium name="The Broad Institute Genome Sequencing Center for Infectious Disease"/>
            <person name="Wu L."/>
            <person name="Ma J."/>
        </authorList>
    </citation>
    <scope>NUCLEOTIDE SEQUENCE [LARGE SCALE GENOMIC DNA]</scope>
    <source>
        <strain evidence="2">JCM 13006</strain>
    </source>
</reference>
<comment type="caution">
    <text evidence="1">The sequence shown here is derived from an EMBL/GenBank/DDBJ whole genome shotgun (WGS) entry which is preliminary data.</text>
</comment>
<organism evidence="1 2">
    <name type="scientific">Kitasatospora terrestris</name>
    <dbReference type="NCBI Taxonomy" id="258051"/>
    <lineage>
        <taxon>Bacteria</taxon>
        <taxon>Bacillati</taxon>
        <taxon>Actinomycetota</taxon>
        <taxon>Actinomycetes</taxon>
        <taxon>Kitasatosporales</taxon>
        <taxon>Streptomycetaceae</taxon>
        <taxon>Kitasatospora</taxon>
    </lineage>
</organism>
<name>A0ABP9DFW5_9ACTN</name>
<gene>
    <name evidence="1" type="ORF">GCM10023235_09370</name>
</gene>
<keyword evidence="2" id="KW-1185">Reference proteome</keyword>
<protein>
    <submittedName>
        <fullName evidence="1">Uncharacterized protein</fullName>
    </submittedName>
</protein>
<accession>A0ABP9DFW5</accession>
<sequence>MNETTAPRVPRPPTAELRYTADLTEADVLSAEDFLLERLIDERHRIEDPQSQEVARALARLAHRATTRTLTEIRALAARPGAADIRARLHEGWSEMVVAMAPWLDHPDYDHARWYAPEHITREAEFLARHLGGAPPR</sequence>